<dbReference type="Pfam" id="PF00617">
    <property type="entry name" value="RasGEF"/>
    <property type="match status" value="1"/>
</dbReference>
<dbReference type="PANTHER" id="PTHR23113">
    <property type="entry name" value="GUANINE NUCLEOTIDE EXCHANGE FACTOR"/>
    <property type="match status" value="1"/>
</dbReference>
<dbReference type="CDD" id="cd06224">
    <property type="entry name" value="REM"/>
    <property type="match status" value="1"/>
</dbReference>
<accession>A0A182MZN4</accession>
<dbReference type="GO" id="GO:0005085">
    <property type="term" value="F:guanyl-nucleotide exchange factor activity"/>
    <property type="evidence" value="ECO:0007669"/>
    <property type="project" value="UniProtKB-KW"/>
</dbReference>
<keyword evidence="7" id="KW-1185">Reference proteome</keyword>
<dbReference type="PROSITE" id="PS50009">
    <property type="entry name" value="RASGEF_CAT"/>
    <property type="match status" value="1"/>
</dbReference>
<dbReference type="InterPro" id="IPR001895">
    <property type="entry name" value="RASGEF_cat_dom"/>
</dbReference>
<proteinExistence type="predicted"/>
<feature type="region of interest" description="Disordered" evidence="3">
    <location>
        <begin position="591"/>
        <end position="627"/>
    </location>
</feature>
<dbReference type="SUPFAM" id="SSF48366">
    <property type="entry name" value="Ras GEF"/>
    <property type="match status" value="1"/>
</dbReference>
<dbReference type="SMART" id="SM00147">
    <property type="entry name" value="RasGEF"/>
    <property type="match status" value="1"/>
</dbReference>
<dbReference type="InterPro" id="IPR023578">
    <property type="entry name" value="Ras_GEF_dom_sf"/>
</dbReference>
<feature type="region of interest" description="Disordered" evidence="3">
    <location>
        <begin position="728"/>
        <end position="789"/>
    </location>
</feature>
<feature type="region of interest" description="Disordered" evidence="3">
    <location>
        <begin position="328"/>
        <end position="355"/>
    </location>
</feature>
<dbReference type="STRING" id="7168.A0A182MZN4"/>
<feature type="compositionally biased region" description="Gly residues" evidence="3">
    <location>
        <begin position="182"/>
        <end position="191"/>
    </location>
</feature>
<feature type="compositionally biased region" description="Low complexity" evidence="3">
    <location>
        <begin position="328"/>
        <end position="342"/>
    </location>
</feature>
<name>A0A182MZN4_9DIPT</name>
<reference evidence="7" key="1">
    <citation type="submission" date="2013-03" db="EMBL/GenBank/DDBJ databases">
        <title>The Genome Sequence of Anopheles dirus WRAIR2.</title>
        <authorList>
            <consortium name="The Broad Institute Genomics Platform"/>
            <person name="Neafsey D.E."/>
            <person name="Walton C."/>
            <person name="Walker B."/>
            <person name="Young S.K."/>
            <person name="Zeng Q."/>
            <person name="Gargeya S."/>
            <person name="Fitzgerald M."/>
            <person name="Haas B."/>
            <person name="Abouelleil A."/>
            <person name="Allen A.W."/>
            <person name="Alvarado L."/>
            <person name="Arachchi H.M."/>
            <person name="Berlin A.M."/>
            <person name="Chapman S.B."/>
            <person name="Gainer-Dewar J."/>
            <person name="Goldberg J."/>
            <person name="Griggs A."/>
            <person name="Gujja S."/>
            <person name="Hansen M."/>
            <person name="Howarth C."/>
            <person name="Imamovic A."/>
            <person name="Ireland A."/>
            <person name="Larimer J."/>
            <person name="McCowan C."/>
            <person name="Murphy C."/>
            <person name="Pearson M."/>
            <person name="Poon T.W."/>
            <person name="Priest M."/>
            <person name="Roberts A."/>
            <person name="Saif S."/>
            <person name="Shea T."/>
            <person name="Sisk P."/>
            <person name="Sykes S."/>
            <person name="Wortman J."/>
            <person name="Nusbaum C."/>
            <person name="Birren B."/>
        </authorList>
    </citation>
    <scope>NUCLEOTIDE SEQUENCE [LARGE SCALE GENOMIC DNA]</scope>
    <source>
        <strain evidence="7">WRAIR2</strain>
    </source>
</reference>
<evidence type="ECO:0000256" key="1">
    <source>
        <dbReference type="ARBA" id="ARBA00022658"/>
    </source>
</evidence>
<evidence type="ECO:0000313" key="7">
    <source>
        <dbReference type="Proteomes" id="UP000075884"/>
    </source>
</evidence>
<feature type="region of interest" description="Disordered" evidence="3">
    <location>
        <begin position="178"/>
        <end position="212"/>
    </location>
</feature>
<protein>
    <recommendedName>
        <fullName evidence="8">Ras-GEF domain-containing protein</fullName>
    </recommendedName>
</protein>
<evidence type="ECO:0008006" key="8">
    <source>
        <dbReference type="Google" id="ProtNLM"/>
    </source>
</evidence>
<dbReference type="GO" id="GO:0007265">
    <property type="term" value="P:Ras protein signal transduction"/>
    <property type="evidence" value="ECO:0007669"/>
    <property type="project" value="TreeGrafter"/>
</dbReference>
<feature type="domain" description="Ras-GEF" evidence="4">
    <location>
        <begin position="404"/>
        <end position="723"/>
    </location>
</feature>
<keyword evidence="1 2" id="KW-0344">Guanine-nucleotide releasing factor</keyword>
<dbReference type="Gene3D" id="1.10.840.10">
    <property type="entry name" value="Ras guanine-nucleotide exchange factors catalytic domain"/>
    <property type="match status" value="1"/>
</dbReference>
<evidence type="ECO:0000256" key="2">
    <source>
        <dbReference type="PROSITE-ProRule" id="PRU00168"/>
    </source>
</evidence>
<evidence type="ECO:0000256" key="3">
    <source>
        <dbReference type="SAM" id="MobiDB-lite"/>
    </source>
</evidence>
<feature type="region of interest" description="Disordered" evidence="3">
    <location>
        <begin position="142"/>
        <end position="162"/>
    </location>
</feature>
<dbReference type="InterPro" id="IPR036964">
    <property type="entry name" value="RASGEF_cat_dom_sf"/>
</dbReference>
<feature type="compositionally biased region" description="Low complexity" evidence="3">
    <location>
        <begin position="146"/>
        <end position="158"/>
    </location>
</feature>
<dbReference type="GO" id="GO:0005886">
    <property type="term" value="C:plasma membrane"/>
    <property type="evidence" value="ECO:0007669"/>
    <property type="project" value="TreeGrafter"/>
</dbReference>
<dbReference type="PROSITE" id="PS50212">
    <property type="entry name" value="RASGEF_NTER"/>
    <property type="match status" value="1"/>
</dbReference>
<reference evidence="6" key="2">
    <citation type="submission" date="2020-05" db="UniProtKB">
        <authorList>
            <consortium name="EnsemblMetazoa"/>
        </authorList>
    </citation>
    <scope>IDENTIFICATION</scope>
    <source>
        <strain evidence="6">WRAIR2</strain>
    </source>
</reference>
<dbReference type="EnsemblMetazoa" id="ADIR000839-RA">
    <property type="protein sequence ID" value="ADIR000839-PA"/>
    <property type="gene ID" value="ADIR000839"/>
</dbReference>
<evidence type="ECO:0000259" key="5">
    <source>
        <dbReference type="PROSITE" id="PS50212"/>
    </source>
</evidence>
<feature type="domain" description="N-terminal Ras-GEF" evidence="5">
    <location>
        <begin position="238"/>
        <end position="351"/>
    </location>
</feature>
<dbReference type="Gene3D" id="1.20.870.10">
    <property type="entry name" value="Son of sevenless (SoS) protein Chain: S domain 1"/>
    <property type="match status" value="1"/>
</dbReference>
<sequence>MSNKLEDDAGIQGQNVLDRISSLLNGAAGTASAPPATATSAPASTLVLEDVSQTRTVHEEEILLINGIPVRLPADGADPHDDDALSIRDALRAGEIPSIVVLNRIIEKLQRGSPGPGVVVAVETSLTVSNCRKTTEKCVVQPMASGRPGEPAGPAGRPWEVTEERTEKQLYNSRTVEMTRGCAGGGGGNGGRDSASQKHCWPSGSVDSGQWTETDAPELKQNADPLYAKADDLLLHYTEGNLISGSLDGLLTHFTPTVAYIPDRSFIFTFLLAARQFLRPDEILEKTARAVAANGAVANLPHLLAAWMNDFPYDFRDERMMRLVRTFTEQQQQQGPPSSGTEQTDRKPATATRSTLSRALRRLAHRLAKLEKYELEKSSQQQQHKHAADDWKGAPSLVELASGSPVLMANTLTAIEAERFSFIGPEEFFPPDRACCGRDRERTGSNLHAYVQWYNRLTYVVATDILRAPRKRHRARAVEFWIETGRECFNRGNFNSLMAIIATLTGGPIGRLKKTWTKVTSSSSSLLSGMTSSSMISSAGGIGNSSSTCSSAAGGGRQQLAILEHQADPTNNFATYRATLQAAAWRTCPSAGSRRSSSSSSSSSSRSSQPAGSSCSSDDGGAGTSTNSKGSAVAVLPFFSLLLKDLHFLNETSGSSMYDQRLPNGHINFEKWRQLGERLAEVRRWQRQSSSRRRCRLGRRHRSAGTVPAEVTALRDAIERGPIIGEAFAVGPADPAKPNAPGRDQPDGGGASDDGERGAAALAKVSYEREAPEGAVEKAHWKALQQSHA</sequence>
<dbReference type="InterPro" id="IPR000651">
    <property type="entry name" value="Ras-like_Gua-exchang_fac_N"/>
</dbReference>
<feature type="compositionally biased region" description="Basic and acidic residues" evidence="3">
    <location>
        <begin position="766"/>
        <end position="780"/>
    </location>
</feature>
<dbReference type="InterPro" id="IPR008937">
    <property type="entry name" value="Ras-like_GEF"/>
</dbReference>
<evidence type="ECO:0000259" key="4">
    <source>
        <dbReference type="PROSITE" id="PS50009"/>
    </source>
</evidence>
<organism evidence="6 7">
    <name type="scientific">Anopheles dirus</name>
    <dbReference type="NCBI Taxonomy" id="7168"/>
    <lineage>
        <taxon>Eukaryota</taxon>
        <taxon>Metazoa</taxon>
        <taxon>Ecdysozoa</taxon>
        <taxon>Arthropoda</taxon>
        <taxon>Hexapoda</taxon>
        <taxon>Insecta</taxon>
        <taxon>Pterygota</taxon>
        <taxon>Neoptera</taxon>
        <taxon>Endopterygota</taxon>
        <taxon>Diptera</taxon>
        <taxon>Nematocera</taxon>
        <taxon>Culicoidea</taxon>
        <taxon>Culicidae</taxon>
        <taxon>Anophelinae</taxon>
        <taxon>Anopheles</taxon>
    </lineage>
</organism>
<dbReference type="VEuPathDB" id="VectorBase:ADIR000839"/>
<dbReference type="PANTHER" id="PTHR23113:SF356">
    <property type="entry name" value="FI05912P-RELATED"/>
    <property type="match status" value="1"/>
</dbReference>
<dbReference type="AlphaFoldDB" id="A0A182MZN4"/>
<dbReference type="Proteomes" id="UP000075884">
    <property type="component" value="Unassembled WGS sequence"/>
</dbReference>
<evidence type="ECO:0000313" key="6">
    <source>
        <dbReference type="EnsemblMetazoa" id="ADIR000839-PA"/>
    </source>
</evidence>